<dbReference type="SUPFAM" id="SSF52172">
    <property type="entry name" value="CheY-like"/>
    <property type="match status" value="1"/>
</dbReference>
<keyword evidence="15" id="KW-1185">Reference proteome</keyword>
<dbReference type="InterPro" id="IPR005467">
    <property type="entry name" value="His_kinase_dom"/>
</dbReference>
<feature type="domain" description="PAC" evidence="13">
    <location>
        <begin position="88"/>
        <end position="140"/>
    </location>
</feature>
<organism evidence="14 15">
    <name type="scientific">Pseudomonas duriflava</name>
    <dbReference type="NCBI Taxonomy" id="459528"/>
    <lineage>
        <taxon>Bacteria</taxon>
        <taxon>Pseudomonadati</taxon>
        <taxon>Pseudomonadota</taxon>
        <taxon>Gammaproteobacteria</taxon>
        <taxon>Pseudomonadales</taxon>
        <taxon>Pseudomonadaceae</taxon>
        <taxon>Pseudomonas</taxon>
    </lineage>
</organism>
<dbReference type="InterPro" id="IPR003661">
    <property type="entry name" value="HisK_dim/P_dom"/>
</dbReference>
<dbReference type="Gene3D" id="3.30.565.10">
    <property type="entry name" value="Histidine kinase-like ATPase, C-terminal domain"/>
    <property type="match status" value="1"/>
</dbReference>
<dbReference type="GO" id="GO:0000155">
    <property type="term" value="F:phosphorelay sensor kinase activity"/>
    <property type="evidence" value="ECO:0007669"/>
    <property type="project" value="InterPro"/>
</dbReference>
<sequence length="653" mass="72631">MEHGPVFEASLSDENRYRLLIDAVIDYAIFMLDSNGFVSSWNSGARRIKGYEASEIIGQHFSRFYTAEDQNKGIPAHALKTAACEGRFESEGWRVRKDGTLFWAYVVIDPIREPSGKLLGYAKVTRDLTERKLAQEALQRSEEQFRLLVQGVIDYAIYMLDPEGYITSWNSGAQRIKGYLSQEVIGKHFSSFYTKEDQEAGEPAKGLETAVREGRSEKEGWRVRKDGTRFWAHVVIDPIRSETGKLIGFAKVTRDVTEKREAQLALEQTREALVQAQKMDALGQLTGGIAHDFNNLLMGIMGSLELMRRSYETGRTANLERHMNGALTSAQHAAALTQRLLTFSRHQSLDLKPVHINELITSFEDLFQRTIGENIRLHTNLSADVECALTDINQLETTLLNIVLNARDAMPTGGAITISTSTLTLDQGNSRDFSELEVGEYVVLRISDTGMGMTCETLAKVFEPFFTTKPLGQGTGLGLSMAYGFVKQNKGHIRVFSEPAQGTTVYLYLPTYTGIVSKTSTNAAYVPSHGSNEVVLVVEDEPVVRSLILEVLVELGYKTLEASDAYEAIYFIQSQQHIDLMISDVGLPGLSGRQLLDIARQHRPTLKVLFATAYAEVLGAQDYSLLDVQVIKKPVAIDALASKVQEMLTPFIS</sequence>
<dbReference type="SMART" id="SM00086">
    <property type="entry name" value="PAC"/>
    <property type="match status" value="2"/>
</dbReference>
<feature type="domain" description="Histidine kinase" evidence="10">
    <location>
        <begin position="288"/>
        <end position="513"/>
    </location>
</feature>
<dbReference type="SUPFAM" id="SSF47384">
    <property type="entry name" value="Homodimeric domain of signal transducing histidine kinase"/>
    <property type="match status" value="1"/>
</dbReference>
<dbReference type="SMART" id="SM00387">
    <property type="entry name" value="HATPase_c"/>
    <property type="match status" value="1"/>
</dbReference>
<keyword evidence="5" id="KW-0547">Nucleotide-binding</keyword>
<dbReference type="OrthoDB" id="9772100at2"/>
<protein>
    <recommendedName>
        <fullName evidence="2">histidine kinase</fullName>
        <ecNumber evidence="2">2.7.13.3</ecNumber>
    </recommendedName>
</protein>
<dbReference type="EC" id="2.7.13.3" evidence="2"/>
<dbReference type="RefSeq" id="WP_145143908.1">
    <property type="nucleotide sequence ID" value="NZ_VLKY01000011.1"/>
</dbReference>
<accession>A0A562Q768</accession>
<comment type="caution">
    <text evidence="14">The sequence shown here is derived from an EMBL/GenBank/DDBJ whole genome shotgun (WGS) entry which is preliminary data.</text>
</comment>
<dbReference type="Proteomes" id="UP000316905">
    <property type="component" value="Unassembled WGS sequence"/>
</dbReference>
<evidence type="ECO:0000256" key="3">
    <source>
        <dbReference type="ARBA" id="ARBA00022553"/>
    </source>
</evidence>
<comment type="catalytic activity">
    <reaction evidence="1">
        <text>ATP + protein L-histidine = ADP + protein N-phospho-L-histidine.</text>
        <dbReference type="EC" id="2.7.13.3"/>
    </reaction>
</comment>
<dbReference type="GO" id="GO:0005524">
    <property type="term" value="F:ATP binding"/>
    <property type="evidence" value="ECO:0007669"/>
    <property type="project" value="UniProtKB-KW"/>
</dbReference>
<dbReference type="SUPFAM" id="SSF55874">
    <property type="entry name" value="ATPase domain of HSP90 chaperone/DNA topoisomerase II/histidine kinase"/>
    <property type="match status" value="1"/>
</dbReference>
<dbReference type="InterPro" id="IPR001789">
    <property type="entry name" value="Sig_transdc_resp-reg_receiver"/>
</dbReference>
<evidence type="ECO:0000256" key="4">
    <source>
        <dbReference type="ARBA" id="ARBA00022679"/>
    </source>
</evidence>
<dbReference type="CDD" id="cd00130">
    <property type="entry name" value="PAS"/>
    <property type="match status" value="2"/>
</dbReference>
<dbReference type="InterPro" id="IPR036097">
    <property type="entry name" value="HisK_dim/P_sf"/>
</dbReference>
<dbReference type="InterPro" id="IPR000014">
    <property type="entry name" value="PAS"/>
</dbReference>
<dbReference type="Pfam" id="PF00512">
    <property type="entry name" value="HisKA"/>
    <property type="match status" value="1"/>
</dbReference>
<gene>
    <name evidence="14" type="ORF">IQ22_03357</name>
</gene>
<dbReference type="InterPro" id="IPR004358">
    <property type="entry name" value="Sig_transdc_His_kin-like_C"/>
</dbReference>
<keyword evidence="6" id="KW-0418">Kinase</keyword>
<dbReference type="Pfam" id="PF00072">
    <property type="entry name" value="Response_reg"/>
    <property type="match status" value="1"/>
</dbReference>
<dbReference type="PANTHER" id="PTHR43065">
    <property type="entry name" value="SENSOR HISTIDINE KINASE"/>
    <property type="match status" value="1"/>
</dbReference>
<dbReference type="SMART" id="SM00448">
    <property type="entry name" value="REC"/>
    <property type="match status" value="1"/>
</dbReference>
<evidence type="ECO:0000259" key="11">
    <source>
        <dbReference type="PROSITE" id="PS50110"/>
    </source>
</evidence>
<dbReference type="PRINTS" id="PR00344">
    <property type="entry name" value="BCTRLSENSOR"/>
</dbReference>
<dbReference type="PROSITE" id="PS50113">
    <property type="entry name" value="PAC"/>
    <property type="match status" value="2"/>
</dbReference>
<proteinExistence type="predicted"/>
<evidence type="ECO:0000256" key="8">
    <source>
        <dbReference type="ARBA" id="ARBA00023012"/>
    </source>
</evidence>
<evidence type="ECO:0000256" key="2">
    <source>
        <dbReference type="ARBA" id="ARBA00012438"/>
    </source>
</evidence>
<evidence type="ECO:0000256" key="7">
    <source>
        <dbReference type="ARBA" id="ARBA00022840"/>
    </source>
</evidence>
<dbReference type="InterPro" id="IPR000700">
    <property type="entry name" value="PAS-assoc_C"/>
</dbReference>
<feature type="domain" description="PAS" evidence="12">
    <location>
        <begin position="13"/>
        <end position="71"/>
    </location>
</feature>
<dbReference type="Gene3D" id="3.30.450.20">
    <property type="entry name" value="PAS domain"/>
    <property type="match status" value="2"/>
</dbReference>
<evidence type="ECO:0000313" key="14">
    <source>
        <dbReference type="EMBL" id="TWI52587.1"/>
    </source>
</evidence>
<dbReference type="InterPro" id="IPR011006">
    <property type="entry name" value="CheY-like_superfamily"/>
</dbReference>
<dbReference type="Pfam" id="PF00989">
    <property type="entry name" value="PAS"/>
    <property type="match status" value="1"/>
</dbReference>
<keyword evidence="4" id="KW-0808">Transferase</keyword>
<feature type="domain" description="PAS" evidence="12">
    <location>
        <begin position="141"/>
        <end position="214"/>
    </location>
</feature>
<name>A0A562Q768_9PSED</name>
<dbReference type="Pfam" id="PF13426">
    <property type="entry name" value="PAS_9"/>
    <property type="match status" value="1"/>
</dbReference>
<evidence type="ECO:0000259" key="13">
    <source>
        <dbReference type="PROSITE" id="PS50113"/>
    </source>
</evidence>
<keyword evidence="3 9" id="KW-0597">Phosphoprotein</keyword>
<evidence type="ECO:0000256" key="5">
    <source>
        <dbReference type="ARBA" id="ARBA00022741"/>
    </source>
</evidence>
<dbReference type="SMART" id="SM00091">
    <property type="entry name" value="PAS"/>
    <property type="match status" value="2"/>
</dbReference>
<dbReference type="Gene3D" id="3.40.50.2300">
    <property type="match status" value="1"/>
</dbReference>
<dbReference type="Pfam" id="PF02518">
    <property type="entry name" value="HATPase_c"/>
    <property type="match status" value="1"/>
</dbReference>
<feature type="domain" description="Response regulatory" evidence="11">
    <location>
        <begin position="534"/>
        <end position="648"/>
    </location>
</feature>
<dbReference type="PROSITE" id="PS50109">
    <property type="entry name" value="HIS_KIN"/>
    <property type="match status" value="1"/>
</dbReference>
<dbReference type="EMBL" id="VLKY01000011">
    <property type="protein sequence ID" value="TWI52587.1"/>
    <property type="molecule type" value="Genomic_DNA"/>
</dbReference>
<dbReference type="AlphaFoldDB" id="A0A562Q768"/>
<dbReference type="PROSITE" id="PS50112">
    <property type="entry name" value="PAS"/>
    <property type="match status" value="2"/>
</dbReference>
<dbReference type="InterPro" id="IPR001610">
    <property type="entry name" value="PAC"/>
</dbReference>
<dbReference type="SMART" id="SM00388">
    <property type="entry name" value="HisKA"/>
    <property type="match status" value="1"/>
</dbReference>
<dbReference type="InterPro" id="IPR013767">
    <property type="entry name" value="PAS_fold"/>
</dbReference>
<keyword evidence="8" id="KW-0902">Two-component regulatory system</keyword>
<evidence type="ECO:0000313" key="15">
    <source>
        <dbReference type="Proteomes" id="UP000316905"/>
    </source>
</evidence>
<dbReference type="InterPro" id="IPR003594">
    <property type="entry name" value="HATPase_dom"/>
</dbReference>
<reference evidence="14 15" key="1">
    <citation type="journal article" date="2015" name="Stand. Genomic Sci.">
        <title>Genomic Encyclopedia of Bacterial and Archaeal Type Strains, Phase III: the genomes of soil and plant-associated and newly described type strains.</title>
        <authorList>
            <person name="Whitman W.B."/>
            <person name="Woyke T."/>
            <person name="Klenk H.P."/>
            <person name="Zhou Y."/>
            <person name="Lilburn T.G."/>
            <person name="Beck B.J."/>
            <person name="De Vos P."/>
            <person name="Vandamme P."/>
            <person name="Eisen J.A."/>
            <person name="Garrity G."/>
            <person name="Hugenholtz P."/>
            <person name="Kyrpides N.C."/>
        </authorList>
    </citation>
    <scope>NUCLEOTIDE SEQUENCE [LARGE SCALE GENOMIC DNA]</scope>
    <source>
        <strain evidence="14 15">CGMCC 1.6858</strain>
    </source>
</reference>
<evidence type="ECO:0000256" key="6">
    <source>
        <dbReference type="ARBA" id="ARBA00022777"/>
    </source>
</evidence>
<dbReference type="PANTHER" id="PTHR43065:SF49">
    <property type="entry name" value="HISTIDINE KINASE"/>
    <property type="match status" value="1"/>
</dbReference>
<dbReference type="InterPro" id="IPR036890">
    <property type="entry name" value="HATPase_C_sf"/>
</dbReference>
<dbReference type="NCBIfam" id="TIGR00229">
    <property type="entry name" value="sensory_box"/>
    <property type="match status" value="2"/>
</dbReference>
<dbReference type="InterPro" id="IPR035965">
    <property type="entry name" value="PAS-like_dom_sf"/>
</dbReference>
<dbReference type="PROSITE" id="PS50110">
    <property type="entry name" value="RESPONSE_REGULATORY"/>
    <property type="match status" value="1"/>
</dbReference>
<feature type="domain" description="PAC" evidence="13">
    <location>
        <begin position="216"/>
        <end position="268"/>
    </location>
</feature>
<dbReference type="Gene3D" id="1.10.287.130">
    <property type="match status" value="1"/>
</dbReference>
<dbReference type="CDD" id="cd00082">
    <property type="entry name" value="HisKA"/>
    <property type="match status" value="1"/>
</dbReference>
<evidence type="ECO:0000259" key="12">
    <source>
        <dbReference type="PROSITE" id="PS50112"/>
    </source>
</evidence>
<evidence type="ECO:0000259" key="10">
    <source>
        <dbReference type="PROSITE" id="PS50109"/>
    </source>
</evidence>
<dbReference type="GO" id="GO:0006355">
    <property type="term" value="P:regulation of DNA-templated transcription"/>
    <property type="evidence" value="ECO:0007669"/>
    <property type="project" value="InterPro"/>
</dbReference>
<dbReference type="SUPFAM" id="SSF55785">
    <property type="entry name" value="PYP-like sensor domain (PAS domain)"/>
    <property type="match status" value="2"/>
</dbReference>
<evidence type="ECO:0000256" key="1">
    <source>
        <dbReference type="ARBA" id="ARBA00000085"/>
    </source>
</evidence>
<feature type="modified residue" description="4-aspartylphosphate" evidence="9">
    <location>
        <position position="584"/>
    </location>
</feature>
<keyword evidence="7" id="KW-0067">ATP-binding</keyword>
<evidence type="ECO:0000256" key="9">
    <source>
        <dbReference type="PROSITE-ProRule" id="PRU00169"/>
    </source>
</evidence>